<dbReference type="UniPathway" id="UPA00619">
    <property type="reaction ID" value="UER00676"/>
</dbReference>
<keyword evidence="5 7" id="KW-0378">Hydrolase</keyword>
<dbReference type="OrthoDB" id="9802248at2"/>
<dbReference type="GO" id="GO:0017001">
    <property type="term" value="P:antibiotic catabolic process"/>
    <property type="evidence" value="ECO:0007669"/>
    <property type="project" value="InterPro"/>
</dbReference>
<dbReference type="AlphaFoldDB" id="I4Z5T5"/>
<proteinExistence type="inferred from homology"/>
<feature type="binding site" evidence="7">
    <location>
        <position position="169"/>
    </location>
    <ligand>
        <name>Zn(2+)</name>
        <dbReference type="ChEBI" id="CHEBI:29105"/>
        <label>2</label>
    </ligand>
</feature>
<evidence type="ECO:0000259" key="8">
    <source>
        <dbReference type="SMART" id="SM00849"/>
    </source>
</evidence>
<dbReference type="InterPro" id="IPR017782">
    <property type="entry name" value="Hydroxyacylglutathione_Hdrlase"/>
</dbReference>
<dbReference type="Pfam" id="PF16123">
    <property type="entry name" value="HAGH_C"/>
    <property type="match status" value="1"/>
</dbReference>
<dbReference type="CDD" id="cd07723">
    <property type="entry name" value="hydroxyacylglutathione_hydrolase_MBL-fold"/>
    <property type="match status" value="1"/>
</dbReference>
<name>I4Z5T5_9BURK</name>
<evidence type="ECO:0000256" key="7">
    <source>
        <dbReference type="HAMAP-Rule" id="MF_01374"/>
    </source>
</evidence>
<dbReference type="GO" id="GO:0004416">
    <property type="term" value="F:hydroxyacylglutathione hydrolase activity"/>
    <property type="evidence" value="ECO:0007669"/>
    <property type="project" value="UniProtKB-UniRule"/>
</dbReference>
<organism evidence="9 10">
    <name type="scientific">Leptothrix ochracea L12</name>
    <dbReference type="NCBI Taxonomy" id="735332"/>
    <lineage>
        <taxon>Bacteria</taxon>
        <taxon>Pseudomonadati</taxon>
        <taxon>Pseudomonadota</taxon>
        <taxon>Betaproteobacteria</taxon>
        <taxon>Burkholderiales</taxon>
        <taxon>Sphaerotilaceae</taxon>
        <taxon>Leptothrix</taxon>
    </lineage>
</organism>
<evidence type="ECO:0000256" key="3">
    <source>
        <dbReference type="ARBA" id="ARBA00006759"/>
    </source>
</evidence>
<dbReference type="SUPFAM" id="SSF56281">
    <property type="entry name" value="Metallo-hydrolase/oxidoreductase"/>
    <property type="match status" value="1"/>
</dbReference>
<evidence type="ECO:0000313" key="10">
    <source>
        <dbReference type="Proteomes" id="UP000053899"/>
    </source>
</evidence>
<dbReference type="EC" id="3.1.2.6" evidence="7"/>
<feature type="binding site" evidence="7">
    <location>
        <position position="54"/>
    </location>
    <ligand>
        <name>Zn(2+)</name>
        <dbReference type="ChEBI" id="CHEBI:29105"/>
        <label>1</label>
    </ligand>
</feature>
<feature type="binding site" evidence="7">
    <location>
        <position position="52"/>
    </location>
    <ligand>
        <name>Zn(2+)</name>
        <dbReference type="ChEBI" id="CHEBI:29105"/>
        <label>1</label>
    </ligand>
</feature>
<evidence type="ECO:0000256" key="1">
    <source>
        <dbReference type="ARBA" id="ARBA00001623"/>
    </source>
</evidence>
<dbReference type="PIRSF" id="PIRSF005457">
    <property type="entry name" value="Glx"/>
    <property type="match status" value="1"/>
</dbReference>
<dbReference type="HOGENOM" id="CLU_030571_4_1_4"/>
<dbReference type="RefSeq" id="WP_009453320.1">
    <property type="nucleotide sequence ID" value="NZ_JH660675.1"/>
</dbReference>
<comment type="subunit">
    <text evidence="7">Monomer.</text>
</comment>
<comment type="pathway">
    <text evidence="2 7">Secondary metabolite metabolism; methylglyoxal degradation; (R)-lactate from methylglyoxal: step 2/2.</text>
</comment>
<dbReference type="GO" id="GO:0019243">
    <property type="term" value="P:methylglyoxal catabolic process to D-lactate via S-lactoyl-glutathione"/>
    <property type="evidence" value="ECO:0007669"/>
    <property type="project" value="UniProtKB-UniRule"/>
</dbReference>
<dbReference type="Proteomes" id="UP000053899">
    <property type="component" value="Unassembled WGS sequence"/>
</dbReference>
<dbReference type="InterPro" id="IPR050110">
    <property type="entry name" value="Glyoxalase_II_hydrolase"/>
</dbReference>
<dbReference type="GO" id="GO:0008270">
    <property type="term" value="F:zinc ion binding"/>
    <property type="evidence" value="ECO:0007669"/>
    <property type="project" value="InterPro"/>
</dbReference>
<feature type="domain" description="Metallo-beta-lactamase" evidence="8">
    <location>
        <begin position="11"/>
        <end position="169"/>
    </location>
</feature>
<evidence type="ECO:0000256" key="6">
    <source>
        <dbReference type="ARBA" id="ARBA00022833"/>
    </source>
</evidence>
<dbReference type="Pfam" id="PF00753">
    <property type="entry name" value="Lactamase_B"/>
    <property type="match status" value="1"/>
</dbReference>
<evidence type="ECO:0000256" key="2">
    <source>
        <dbReference type="ARBA" id="ARBA00004963"/>
    </source>
</evidence>
<dbReference type="InterPro" id="IPR001279">
    <property type="entry name" value="Metallo-B-lactamas"/>
</dbReference>
<dbReference type="InterPro" id="IPR035680">
    <property type="entry name" value="Clx_II_MBL"/>
</dbReference>
<feature type="binding site" evidence="7">
    <location>
        <position position="131"/>
    </location>
    <ligand>
        <name>Zn(2+)</name>
        <dbReference type="ChEBI" id="CHEBI:29105"/>
        <label>2</label>
    </ligand>
</feature>
<dbReference type="InterPro" id="IPR036866">
    <property type="entry name" value="RibonucZ/Hydroxyglut_hydro"/>
</dbReference>
<reference evidence="9 10" key="1">
    <citation type="submission" date="2012-04" db="EMBL/GenBank/DDBJ databases">
        <title>Improved High-Quality Draft sequence of Leptothrix ochracea L12.</title>
        <authorList>
            <consortium name="US DOE Joint Genome Institute"/>
            <person name="Lucas S."/>
            <person name="Han J."/>
            <person name="Lapidus A."/>
            <person name="Cheng J.-F."/>
            <person name="Goodwin L."/>
            <person name="Pitluck S."/>
            <person name="Peters L."/>
            <person name="Zeytun A."/>
            <person name="Detter J.C."/>
            <person name="Han C."/>
            <person name="Tapia R."/>
            <person name="Land M."/>
            <person name="Hauser L."/>
            <person name="Kyrpides N."/>
            <person name="Ivanova N."/>
            <person name="Pagani I."/>
            <person name="Stepanauskas R."/>
            <person name="Masland D."/>
            <person name="Poulton N."/>
            <person name="Emerson D."/>
            <person name="Fleming E."/>
            <person name="Woyke T."/>
        </authorList>
    </citation>
    <scope>NUCLEOTIDE SEQUENCE [LARGE SCALE GENOMIC DNA]</scope>
    <source>
        <strain evidence="9 10">L12</strain>
    </source>
</reference>
<protein>
    <recommendedName>
        <fullName evidence="7">Hydroxyacylglutathione hydrolase</fullName>
        <ecNumber evidence="7">3.1.2.6</ecNumber>
    </recommendedName>
    <alternativeName>
        <fullName evidence="7">Glyoxalase II</fullName>
        <shortName evidence="7">Glx II</shortName>
    </alternativeName>
</protein>
<dbReference type="InterPro" id="IPR001018">
    <property type="entry name" value="Beta-lactamase_class-B_CS"/>
</dbReference>
<dbReference type="PROSITE" id="PS00743">
    <property type="entry name" value="BETA_LACTAMASE_B_1"/>
    <property type="match status" value="1"/>
</dbReference>
<evidence type="ECO:0000256" key="5">
    <source>
        <dbReference type="ARBA" id="ARBA00022801"/>
    </source>
</evidence>
<dbReference type="PANTHER" id="PTHR43705:SF1">
    <property type="entry name" value="HYDROXYACYLGLUTATHIONE HYDROLASE GLOB"/>
    <property type="match status" value="1"/>
</dbReference>
<dbReference type="NCBIfam" id="TIGR03413">
    <property type="entry name" value="GSH_gloB"/>
    <property type="match status" value="1"/>
</dbReference>
<dbReference type="SMART" id="SM00849">
    <property type="entry name" value="Lactamase_B"/>
    <property type="match status" value="1"/>
</dbReference>
<gene>
    <name evidence="7" type="primary">gloB</name>
    <name evidence="9" type="ORF">LepocDRAFT_00003090</name>
</gene>
<sequence length="257" mass="28133">MKLLALPAFDDNYIWLLHNGQDAVVVDPGEAEPVLAALRQHALRLVAILVTHHHADHIGGLDALQTALGTIPIYGPSREGLAGIATTPADGQRFDWLGLDWQVLEVPGHTIDHLAYIAHVPDESPLLFCGDTLFSAGCGRLFEGSPAQMFASLQRLAALPLDTRICCAHEYTLANLRFAQLIEPDNVDLVTYVALCQRRRAARESTLPVRLETELKINPFLRCHQPAVVAAAQAHGANSPDPASVFAALRQWKNHFR</sequence>
<feature type="binding site" evidence="7">
    <location>
        <position position="109"/>
    </location>
    <ligand>
        <name>Zn(2+)</name>
        <dbReference type="ChEBI" id="CHEBI:29105"/>
        <label>1</label>
    </ligand>
</feature>
<feature type="binding site" evidence="7">
    <location>
        <position position="57"/>
    </location>
    <ligand>
        <name>Zn(2+)</name>
        <dbReference type="ChEBI" id="CHEBI:29105"/>
        <label>2</label>
    </ligand>
</feature>
<comment type="cofactor">
    <cofactor evidence="7">
        <name>Zn(2+)</name>
        <dbReference type="ChEBI" id="CHEBI:29105"/>
    </cofactor>
    <text evidence="7">Binds 2 Zn(2+) ions per subunit.</text>
</comment>
<dbReference type="HAMAP" id="MF_01374">
    <property type="entry name" value="Glyoxalase_2"/>
    <property type="match status" value="1"/>
</dbReference>
<keyword evidence="10" id="KW-1185">Reference proteome</keyword>
<dbReference type="PANTHER" id="PTHR43705">
    <property type="entry name" value="HYDROXYACYLGLUTATHIONE HYDROLASE"/>
    <property type="match status" value="1"/>
</dbReference>
<dbReference type="EMBL" id="JH660675">
    <property type="protein sequence ID" value="EIM31577.1"/>
    <property type="molecule type" value="Genomic_DNA"/>
</dbReference>
<evidence type="ECO:0000313" key="9">
    <source>
        <dbReference type="EMBL" id="EIM31577.1"/>
    </source>
</evidence>
<keyword evidence="6 7" id="KW-0862">Zinc</keyword>
<dbReference type="InterPro" id="IPR032282">
    <property type="entry name" value="HAGH_C"/>
</dbReference>
<evidence type="ECO:0000256" key="4">
    <source>
        <dbReference type="ARBA" id="ARBA00022723"/>
    </source>
</evidence>
<accession>I4Z5T5</accession>
<comment type="catalytic activity">
    <reaction evidence="1 7">
        <text>an S-(2-hydroxyacyl)glutathione + H2O = a 2-hydroxy carboxylate + glutathione + H(+)</text>
        <dbReference type="Rhea" id="RHEA:21864"/>
        <dbReference type="ChEBI" id="CHEBI:15377"/>
        <dbReference type="ChEBI" id="CHEBI:15378"/>
        <dbReference type="ChEBI" id="CHEBI:57925"/>
        <dbReference type="ChEBI" id="CHEBI:58896"/>
        <dbReference type="ChEBI" id="CHEBI:71261"/>
        <dbReference type="EC" id="3.1.2.6"/>
    </reaction>
</comment>
<dbReference type="Gene3D" id="3.60.15.10">
    <property type="entry name" value="Ribonuclease Z/Hydroxyacylglutathione hydrolase-like"/>
    <property type="match status" value="1"/>
</dbReference>
<comment type="similarity">
    <text evidence="3 7">Belongs to the metallo-beta-lactamase superfamily. Glyoxalase II family.</text>
</comment>
<dbReference type="GeneID" id="92352135"/>
<dbReference type="GO" id="GO:0008800">
    <property type="term" value="F:beta-lactamase activity"/>
    <property type="evidence" value="ECO:0007669"/>
    <property type="project" value="InterPro"/>
</dbReference>
<keyword evidence="4 7" id="KW-0479">Metal-binding</keyword>
<comment type="function">
    <text evidence="7">Thiolesterase that catalyzes the hydrolysis of S-D-lactoyl-glutathione to form glutathione and D-lactic acid.</text>
</comment>
<feature type="binding site" evidence="7">
    <location>
        <position position="56"/>
    </location>
    <ligand>
        <name>Zn(2+)</name>
        <dbReference type="ChEBI" id="CHEBI:29105"/>
        <label>2</label>
    </ligand>
</feature>
<feature type="binding site" evidence="7">
    <location>
        <position position="131"/>
    </location>
    <ligand>
        <name>Zn(2+)</name>
        <dbReference type="ChEBI" id="CHEBI:29105"/>
        <label>1</label>
    </ligand>
</feature>